<evidence type="ECO:0000313" key="1">
    <source>
        <dbReference type="EMBL" id="ACG62323.1"/>
    </source>
</evidence>
<dbReference type="EMBL" id="CP001129">
    <property type="protein sequence ID" value="ACG62323.1"/>
    <property type="molecule type" value="Genomic_DNA"/>
</dbReference>
<accession>B4U2V6</accession>
<reference evidence="1 2" key="1">
    <citation type="journal article" date="2008" name="PLoS ONE">
        <title>Genome sequence of a lancefield group C Streptococcus zooepidemicus strain causing epidemic nephritis: new information about an old disease.</title>
        <authorList>
            <person name="Beres S.B."/>
            <person name="Sesso R."/>
            <person name="Pinto S.W.L."/>
            <person name="Hoe N.P."/>
            <person name="Porcella S.F."/>
            <person name="Deleo F.R."/>
            <person name="Musser J.M."/>
        </authorList>
    </citation>
    <scope>NUCLEOTIDE SEQUENCE [LARGE SCALE GENOMIC DNA]</scope>
    <source>
        <strain evidence="1 2">MGCS10565</strain>
    </source>
</reference>
<dbReference type="KEGG" id="sez:Sez_0965"/>
<dbReference type="Proteomes" id="UP000001873">
    <property type="component" value="Chromosome"/>
</dbReference>
<protein>
    <submittedName>
        <fullName evidence="1">Bacteriocin</fullName>
    </submittedName>
</protein>
<name>B4U2V6_STREM</name>
<dbReference type="HOGENOM" id="CLU_2829240_0_0_9"/>
<proteinExistence type="predicted"/>
<dbReference type="RefSeq" id="WP_012515592.1">
    <property type="nucleotide sequence ID" value="NC_011134.1"/>
</dbReference>
<sequence length="66" mass="7475">MNTKTVEPFSTMTADMLAGVEGGWGYRWRCTDGYTSAWHLLRDTAQENADNHMILYPGTVCRVYNA</sequence>
<dbReference type="AlphaFoldDB" id="B4U2V6"/>
<evidence type="ECO:0000313" key="2">
    <source>
        <dbReference type="Proteomes" id="UP000001873"/>
    </source>
</evidence>
<organism evidence="1 2">
    <name type="scientific">Streptococcus equi subsp. zooepidemicus (strain MGCS10565)</name>
    <dbReference type="NCBI Taxonomy" id="552526"/>
    <lineage>
        <taxon>Bacteria</taxon>
        <taxon>Bacillati</taxon>
        <taxon>Bacillota</taxon>
        <taxon>Bacilli</taxon>
        <taxon>Lactobacillales</taxon>
        <taxon>Streptococcaceae</taxon>
        <taxon>Streptococcus</taxon>
    </lineage>
</organism>
<gene>
    <name evidence="1" type="ordered locus">Sez_0965</name>
</gene>